<evidence type="ECO:0000256" key="4">
    <source>
        <dbReference type="ARBA" id="ARBA00007658"/>
    </source>
</evidence>
<evidence type="ECO:0000256" key="11">
    <source>
        <dbReference type="ARBA" id="ARBA00023034"/>
    </source>
</evidence>
<gene>
    <name evidence="23" type="ORF">MICPUN_109216</name>
</gene>
<organism evidence="23 24">
    <name type="scientific">Micromonas commoda (strain RCC299 / NOUM17 / CCMP2709)</name>
    <name type="common">Picoplanktonic green alga</name>
    <dbReference type="NCBI Taxonomy" id="296587"/>
    <lineage>
        <taxon>Eukaryota</taxon>
        <taxon>Viridiplantae</taxon>
        <taxon>Chlorophyta</taxon>
        <taxon>Mamiellophyceae</taxon>
        <taxon>Mamiellales</taxon>
        <taxon>Mamiellaceae</taxon>
        <taxon>Micromonas</taxon>
    </lineage>
</organism>
<keyword evidence="13 20" id="KW-1015">Disulfide bond</keyword>
<dbReference type="EC" id="3.2.1.-" evidence="21"/>
<dbReference type="eggNOG" id="KOG2204">
    <property type="taxonomic scope" value="Eukaryota"/>
</dbReference>
<dbReference type="GO" id="GO:0000139">
    <property type="term" value="C:Golgi membrane"/>
    <property type="evidence" value="ECO:0007669"/>
    <property type="project" value="UniProtKB-SubCell"/>
</dbReference>
<comment type="cofactor">
    <cofactor evidence="1 19">
        <name>Ca(2+)</name>
        <dbReference type="ChEBI" id="CHEBI:29108"/>
    </cofactor>
</comment>
<keyword evidence="24" id="KW-1185">Reference proteome</keyword>
<keyword evidence="12" id="KW-0472">Membrane</keyword>
<keyword evidence="9" id="KW-0735">Signal-anchor</keyword>
<evidence type="ECO:0000256" key="18">
    <source>
        <dbReference type="PIRSR" id="PIRSR601382-1"/>
    </source>
</evidence>
<dbReference type="PANTHER" id="PTHR11742:SF6">
    <property type="entry name" value="MANNOSYL-OLIGOSACCHARIDE ALPHA-1,2-MANNOSIDASE IA-RELATED"/>
    <property type="match status" value="1"/>
</dbReference>
<feature type="active site" evidence="18">
    <location>
        <position position="413"/>
    </location>
</feature>
<feature type="compositionally biased region" description="Polar residues" evidence="22">
    <location>
        <begin position="30"/>
        <end position="40"/>
    </location>
</feature>
<dbReference type="InterPro" id="IPR001382">
    <property type="entry name" value="Glyco_hydro_47"/>
</dbReference>
<comment type="subcellular location">
    <subcellularLocation>
        <location evidence="2">Golgi apparatus membrane</location>
        <topology evidence="2">Single-pass type II membrane protein</topology>
    </subcellularLocation>
</comment>
<comment type="catalytic activity">
    <reaction evidence="17">
        <text>N(4)-(alpha-D-Man-(1-&gt;2)-alpha-D-Man-(1-&gt;2)-alpha-D-Man-(1-&gt;3)-[alpha-D-Man-(1-&gt;2)-alpha-D-Man-(1-&gt;3)-[alpha-D-Man-(1-&gt;2)-alpha-D-Man-(1-&gt;6)]-alpha-D-Man-(1-&gt;6)]-beta-D-Man-(1-&gt;4)-beta-D-GlcNAc-(1-&gt;4)-beta-D-GlcNAc)-L-asparaginyl-[protein] (N-glucan mannose isomer 9A1,2,3B1,2,3) + 4 H2O = N(4)-(alpha-D-Man-(1-&gt;3)-[alpha-D-Man-(1-&gt;3)-[alpha-D-Man-(1-&gt;6)]-alpha-D-Man-(1-&gt;6)]-beta-D-Man-(1-&gt;4)-beta-D-GlcNAc-(1-&gt;4)-beta-D-GlcNAc)-L-asparaginyl-[protein] (N-glucan mannose isomer 5A1,2) + 4 beta-D-mannose</text>
        <dbReference type="Rhea" id="RHEA:56008"/>
        <dbReference type="Rhea" id="RHEA-COMP:14356"/>
        <dbReference type="Rhea" id="RHEA-COMP:14367"/>
        <dbReference type="ChEBI" id="CHEBI:15377"/>
        <dbReference type="ChEBI" id="CHEBI:28563"/>
        <dbReference type="ChEBI" id="CHEBI:59087"/>
        <dbReference type="ChEBI" id="CHEBI:139493"/>
        <dbReference type="EC" id="3.2.1.113"/>
    </reaction>
</comment>
<feature type="active site" description="Proton donor" evidence="18">
    <location>
        <position position="146"/>
    </location>
</feature>
<dbReference type="SUPFAM" id="SSF48225">
    <property type="entry name" value="Seven-hairpin glycosidases"/>
    <property type="match status" value="1"/>
</dbReference>
<dbReference type="FunCoup" id="C1EEZ2">
    <property type="interactions" value="1345"/>
</dbReference>
<keyword evidence="5" id="KW-0812">Transmembrane</keyword>
<evidence type="ECO:0000256" key="15">
    <source>
        <dbReference type="ARBA" id="ARBA00023295"/>
    </source>
</evidence>
<dbReference type="GO" id="GO:0005783">
    <property type="term" value="C:endoplasmic reticulum"/>
    <property type="evidence" value="ECO:0007669"/>
    <property type="project" value="TreeGrafter"/>
</dbReference>
<evidence type="ECO:0000256" key="13">
    <source>
        <dbReference type="ARBA" id="ARBA00023157"/>
    </source>
</evidence>
<dbReference type="Pfam" id="PF01532">
    <property type="entry name" value="Glyco_hydro_47"/>
    <property type="match status" value="1"/>
</dbReference>
<keyword evidence="10" id="KW-1133">Transmembrane helix</keyword>
<dbReference type="Gene3D" id="1.50.10.10">
    <property type="match status" value="1"/>
</dbReference>
<feature type="disulfide bond" evidence="20">
    <location>
        <begin position="348"/>
        <end position="378"/>
    </location>
</feature>
<protein>
    <recommendedName>
        <fullName evidence="21">alpha-1,2-Mannosidase</fullName>
        <ecNumber evidence="21">3.2.1.-</ecNumber>
    </recommendedName>
</protein>
<comment type="similarity">
    <text evidence="4 21">Belongs to the glycosyl hydrolase 47 family.</text>
</comment>
<evidence type="ECO:0000256" key="20">
    <source>
        <dbReference type="PIRSR" id="PIRSR601382-3"/>
    </source>
</evidence>
<keyword evidence="8 19" id="KW-0106">Calcium</keyword>
<feature type="region of interest" description="Disordered" evidence="22">
    <location>
        <begin position="16"/>
        <end position="48"/>
    </location>
</feature>
<dbReference type="InParanoid" id="C1EEZ2"/>
<dbReference type="PANTHER" id="PTHR11742">
    <property type="entry name" value="MANNOSYL-OLIGOSACCHARIDE ALPHA-1,2-MANNOSIDASE-RELATED"/>
    <property type="match status" value="1"/>
</dbReference>
<evidence type="ECO:0000256" key="22">
    <source>
        <dbReference type="SAM" id="MobiDB-lite"/>
    </source>
</evidence>
<dbReference type="GO" id="GO:0005975">
    <property type="term" value="P:carbohydrate metabolic process"/>
    <property type="evidence" value="ECO:0007669"/>
    <property type="project" value="InterPro"/>
</dbReference>
<evidence type="ECO:0000256" key="17">
    <source>
        <dbReference type="ARBA" id="ARBA00048605"/>
    </source>
</evidence>
<feature type="active site" description="Proton donor" evidence="18">
    <location>
        <position position="392"/>
    </location>
</feature>
<evidence type="ECO:0000313" key="23">
    <source>
        <dbReference type="EMBL" id="ACO66614.1"/>
    </source>
</evidence>
<dbReference type="AlphaFoldDB" id="C1EEZ2"/>
<dbReference type="GO" id="GO:0005509">
    <property type="term" value="F:calcium ion binding"/>
    <property type="evidence" value="ECO:0007669"/>
    <property type="project" value="InterPro"/>
</dbReference>
<dbReference type="OrthoDB" id="8118055at2759"/>
<dbReference type="KEGG" id="mis:MICPUN_109216"/>
<evidence type="ECO:0000256" key="12">
    <source>
        <dbReference type="ARBA" id="ARBA00023136"/>
    </source>
</evidence>
<evidence type="ECO:0000256" key="21">
    <source>
        <dbReference type="RuleBase" id="RU361193"/>
    </source>
</evidence>
<dbReference type="OMA" id="WRMFKNI"/>
<dbReference type="InterPro" id="IPR050749">
    <property type="entry name" value="Glycosyl_Hydrolase_47"/>
</dbReference>
<feature type="active site" evidence="18">
    <location>
        <position position="282"/>
    </location>
</feature>
<evidence type="ECO:0000256" key="1">
    <source>
        <dbReference type="ARBA" id="ARBA00001913"/>
    </source>
</evidence>
<dbReference type="FunFam" id="1.50.10.10:FF:000017">
    <property type="entry name" value="alpha-1,2-Mannosidase"/>
    <property type="match status" value="1"/>
</dbReference>
<sequence length="517" mass="59072">MKIDWAPLAELTAPQNIERMSSGGDFPRPETSTLARNSGPNGEVAHSGRVPNAKWATVYVDEEKRDAVRDAMRDAYNAYETYAMGYDELQPLTKRGKNAFGGLGATVIDSLDTLWIMGLKDQYSRARNWVADRLHFDRNYEASVFETTIRVVGGLIAAHDLSGDEMYLAKCLDLVRHLKPAFSTETGIPYNIVNLKKGWAKNPTWSRGASTLAEFGTLQMEYIALSERTGDDEWRQLAESIVETVRKIRTQTGTPLGLYPLYLNPHRGTWENTHVSFGAMGDSWYEYLLKVWVQGGRTKAMKGWHDMWEESMRAMIDKLVFDGEEEGTKYVAEYNANHAVHKMDHLTCFVGGMLVLGSHGSDHEDEYMKVAAAITKMCWRMYSTQPTGIAPEFVNFQDKKMHVGGKFNIQRPEAIEAIFYMYRKTGDPVYREWAWEMFTNMRRHYRTETGWVGLKDVRSPNPGHDNTMQSFFLAETLKYFYLIFSDSDTINLDEWVLNTEAHPIRVMPRDKSDVGTN</sequence>
<dbReference type="GeneID" id="8247490"/>
<reference evidence="23 24" key="1">
    <citation type="journal article" date="2009" name="Science">
        <title>Green evolution and dynamic adaptations revealed by genomes of the marine picoeukaryotes Micromonas.</title>
        <authorList>
            <person name="Worden A.Z."/>
            <person name="Lee J.H."/>
            <person name="Mock T."/>
            <person name="Rouze P."/>
            <person name="Simmons M.P."/>
            <person name="Aerts A.L."/>
            <person name="Allen A.E."/>
            <person name="Cuvelier M.L."/>
            <person name="Derelle E."/>
            <person name="Everett M.V."/>
            <person name="Foulon E."/>
            <person name="Grimwood J."/>
            <person name="Gundlach H."/>
            <person name="Henrissat B."/>
            <person name="Napoli C."/>
            <person name="McDonald S.M."/>
            <person name="Parker M.S."/>
            <person name="Rombauts S."/>
            <person name="Salamov A."/>
            <person name="Von Dassow P."/>
            <person name="Badger J.H."/>
            <person name="Coutinho P.M."/>
            <person name="Demir E."/>
            <person name="Dubchak I."/>
            <person name="Gentemann C."/>
            <person name="Eikrem W."/>
            <person name="Gready J.E."/>
            <person name="John U."/>
            <person name="Lanier W."/>
            <person name="Lindquist E.A."/>
            <person name="Lucas S."/>
            <person name="Mayer K.F."/>
            <person name="Moreau H."/>
            <person name="Not F."/>
            <person name="Otillar R."/>
            <person name="Panaud O."/>
            <person name="Pangilinan J."/>
            <person name="Paulsen I."/>
            <person name="Piegu B."/>
            <person name="Poliakov A."/>
            <person name="Robbens S."/>
            <person name="Schmutz J."/>
            <person name="Toulza E."/>
            <person name="Wyss T."/>
            <person name="Zelensky A."/>
            <person name="Zhou K."/>
            <person name="Armbrust E.V."/>
            <person name="Bhattacharya D."/>
            <person name="Goodenough U.W."/>
            <person name="Van de Peer Y."/>
            <person name="Grigoriev I.V."/>
        </authorList>
    </citation>
    <scope>NUCLEOTIDE SEQUENCE [LARGE SCALE GENOMIC DNA]</scope>
    <source>
        <strain evidence="24">RCC299 / NOUM17</strain>
    </source>
</reference>
<dbReference type="STRING" id="296587.C1EEZ2"/>
<evidence type="ECO:0000256" key="7">
    <source>
        <dbReference type="ARBA" id="ARBA00022801"/>
    </source>
</evidence>
<accession>C1EEZ2</accession>
<dbReference type="GO" id="GO:0004571">
    <property type="term" value="F:mannosyl-oligosaccharide 1,2-alpha-mannosidase activity"/>
    <property type="evidence" value="ECO:0007669"/>
    <property type="project" value="UniProtKB-EC"/>
</dbReference>
<evidence type="ECO:0000256" key="9">
    <source>
        <dbReference type="ARBA" id="ARBA00022968"/>
    </source>
</evidence>
<evidence type="ECO:0000256" key="5">
    <source>
        <dbReference type="ARBA" id="ARBA00022692"/>
    </source>
</evidence>
<feature type="binding site" evidence="19">
    <location>
        <position position="499"/>
    </location>
    <ligand>
        <name>Ca(2+)</name>
        <dbReference type="ChEBI" id="CHEBI:29108"/>
    </ligand>
</feature>
<dbReference type="GO" id="GO:0009100">
    <property type="term" value="P:glycoprotein metabolic process"/>
    <property type="evidence" value="ECO:0007669"/>
    <property type="project" value="UniProtKB-ARBA"/>
</dbReference>
<evidence type="ECO:0000256" key="14">
    <source>
        <dbReference type="ARBA" id="ARBA00023180"/>
    </source>
</evidence>
<evidence type="ECO:0000256" key="2">
    <source>
        <dbReference type="ARBA" id="ARBA00004323"/>
    </source>
</evidence>
<dbReference type="InterPro" id="IPR036026">
    <property type="entry name" value="Seven-hairpin_glycosidases"/>
</dbReference>
<dbReference type="InterPro" id="IPR012341">
    <property type="entry name" value="6hp_glycosidase-like_sf"/>
</dbReference>
<evidence type="ECO:0000313" key="24">
    <source>
        <dbReference type="Proteomes" id="UP000002009"/>
    </source>
</evidence>
<keyword evidence="14" id="KW-0325">Glycoprotein</keyword>
<keyword evidence="11" id="KW-0333">Golgi apparatus</keyword>
<evidence type="ECO:0000256" key="6">
    <source>
        <dbReference type="ARBA" id="ARBA00022723"/>
    </source>
</evidence>
<dbReference type="PRINTS" id="PR00747">
    <property type="entry name" value="GLYHDRLASE47"/>
</dbReference>
<dbReference type="Proteomes" id="UP000002009">
    <property type="component" value="Chromosome 11"/>
</dbReference>
<evidence type="ECO:0000256" key="8">
    <source>
        <dbReference type="ARBA" id="ARBA00022837"/>
    </source>
</evidence>
<evidence type="ECO:0000256" key="10">
    <source>
        <dbReference type="ARBA" id="ARBA00022989"/>
    </source>
</evidence>
<evidence type="ECO:0000256" key="16">
    <source>
        <dbReference type="ARBA" id="ARBA00047669"/>
    </source>
</evidence>
<comment type="catalytic activity">
    <reaction evidence="16">
        <text>N(4)-(alpha-D-Man-(1-&gt;2)-alpha-D-Man-(1-&gt;2)-alpha-D-Man-(1-&gt;3)-[alpha-D-Man-(1-&gt;3)-[alpha-D-Man-(1-&gt;2)-alpha-D-Man-(1-&gt;6)]-alpha-D-Man-(1-&gt;6)]-beta-D-Man-(1-&gt;4)-beta-D-GlcNAc-(1-&gt;4)-beta-D-GlcNAc)-L-asparaginyl-[protein] (N-glucan mannose isomer 8A1,2,3B1,3) + 3 H2O = N(4)-(alpha-D-Man-(1-&gt;3)-[alpha-D-Man-(1-&gt;3)-[alpha-D-Man-(1-&gt;6)]-alpha-D-Man-(1-&gt;6)]-beta-D-Man-(1-&gt;4)-beta-D-GlcNAc-(1-&gt;4)-beta-D-GlcNAc)-L-asparaginyl-[protein] (N-glucan mannose isomer 5A1,2) + 3 beta-D-mannose</text>
        <dbReference type="Rhea" id="RHEA:56028"/>
        <dbReference type="Rhea" id="RHEA-COMP:14358"/>
        <dbReference type="Rhea" id="RHEA-COMP:14367"/>
        <dbReference type="ChEBI" id="CHEBI:15377"/>
        <dbReference type="ChEBI" id="CHEBI:28563"/>
        <dbReference type="ChEBI" id="CHEBI:59087"/>
        <dbReference type="ChEBI" id="CHEBI:60628"/>
        <dbReference type="EC" id="3.2.1.113"/>
    </reaction>
</comment>
<dbReference type="EMBL" id="CP001330">
    <property type="protein sequence ID" value="ACO66614.1"/>
    <property type="molecule type" value="Genomic_DNA"/>
</dbReference>
<evidence type="ECO:0000256" key="3">
    <source>
        <dbReference type="ARBA" id="ARBA00004922"/>
    </source>
</evidence>
<keyword evidence="7 21" id="KW-0378">Hydrolase</keyword>
<proteinExistence type="inferred from homology"/>
<comment type="pathway">
    <text evidence="3">Protein modification; protein glycosylation.</text>
</comment>
<evidence type="ECO:0000256" key="19">
    <source>
        <dbReference type="PIRSR" id="PIRSR601382-2"/>
    </source>
</evidence>
<dbReference type="CAZy" id="GH47">
    <property type="family name" value="Glycoside Hydrolase Family 47"/>
</dbReference>
<name>C1EEZ2_MICCC</name>
<keyword evidence="15 21" id="KW-0326">Glycosidase</keyword>
<dbReference type="RefSeq" id="XP_002505356.1">
    <property type="nucleotide sequence ID" value="XM_002505310.1"/>
</dbReference>
<keyword evidence="6 19" id="KW-0479">Metal-binding</keyword>